<dbReference type="GO" id="GO:0005634">
    <property type="term" value="C:nucleus"/>
    <property type="evidence" value="ECO:0007669"/>
    <property type="project" value="TreeGrafter"/>
</dbReference>
<comment type="caution">
    <text evidence="3">The sequence shown here is derived from an EMBL/GenBank/DDBJ whole genome shotgun (WGS) entry which is preliminary data.</text>
</comment>
<evidence type="ECO:0000313" key="4">
    <source>
        <dbReference type="Proteomes" id="UP000237144"/>
    </source>
</evidence>
<dbReference type="InterPro" id="IPR001763">
    <property type="entry name" value="Rhodanese-like_dom"/>
</dbReference>
<organism evidence="3 4">
    <name type="scientific">Rhodotorula taiwanensis</name>
    <dbReference type="NCBI Taxonomy" id="741276"/>
    <lineage>
        <taxon>Eukaryota</taxon>
        <taxon>Fungi</taxon>
        <taxon>Dikarya</taxon>
        <taxon>Basidiomycota</taxon>
        <taxon>Pucciniomycotina</taxon>
        <taxon>Microbotryomycetes</taxon>
        <taxon>Sporidiobolales</taxon>
        <taxon>Sporidiobolaceae</taxon>
        <taxon>Rhodotorula</taxon>
    </lineage>
</organism>
<protein>
    <recommendedName>
        <fullName evidence="2">Rhodanese domain-containing protein</fullName>
    </recommendedName>
</protein>
<evidence type="ECO:0000313" key="3">
    <source>
        <dbReference type="EMBL" id="POY72256.1"/>
    </source>
</evidence>
<dbReference type="InterPro" id="IPR036873">
    <property type="entry name" value="Rhodanese-like_dom_sf"/>
</dbReference>
<dbReference type="SUPFAM" id="SSF52821">
    <property type="entry name" value="Rhodanese/Cell cycle control phosphatase"/>
    <property type="match status" value="1"/>
</dbReference>
<evidence type="ECO:0000256" key="1">
    <source>
        <dbReference type="SAM" id="MobiDB-lite"/>
    </source>
</evidence>
<dbReference type="PANTHER" id="PTHR10828">
    <property type="entry name" value="M-PHASE INDUCER PHOSPHATASE DUAL SPECIFICITY PHOSPHATASE CDC25"/>
    <property type="match status" value="1"/>
</dbReference>
<sequence length="185" mass="21066">MDYRYINHDELAQIIRTGQAGKTYQVVDVRDEDFRGGNIKGAIRAPSEQRTDQSVQDLVTRLDSVPQVIFHCTLSQVRGPKAARIYAEARREKEKQQGVQQRDASATPATGSHEQEEDLETAKEKARTFAPDPYAAAKATVADRAQTRQEVFVLRDGFQNWQGLYRKDADLVENFDPHVWQEYSP</sequence>
<dbReference type="SMART" id="SM00450">
    <property type="entry name" value="RHOD"/>
    <property type="match status" value="1"/>
</dbReference>
<proteinExistence type="predicted"/>
<dbReference type="GO" id="GO:0004725">
    <property type="term" value="F:protein tyrosine phosphatase activity"/>
    <property type="evidence" value="ECO:0007669"/>
    <property type="project" value="TreeGrafter"/>
</dbReference>
<feature type="compositionally biased region" description="Polar residues" evidence="1">
    <location>
        <begin position="97"/>
        <end position="112"/>
    </location>
</feature>
<dbReference type="STRING" id="741276.A0A2S5B677"/>
<dbReference type="GO" id="GO:0005737">
    <property type="term" value="C:cytoplasm"/>
    <property type="evidence" value="ECO:0007669"/>
    <property type="project" value="TreeGrafter"/>
</dbReference>
<accession>A0A2S5B677</accession>
<dbReference type="AlphaFoldDB" id="A0A2S5B677"/>
<keyword evidence="4" id="KW-1185">Reference proteome</keyword>
<feature type="domain" description="Rhodanese" evidence="2">
    <location>
        <begin position="20"/>
        <end position="170"/>
    </location>
</feature>
<dbReference type="PANTHER" id="PTHR10828:SF38">
    <property type="entry name" value="ARSENICAL-RESISTANCE PROTEIN 2-RELATED"/>
    <property type="match status" value="1"/>
</dbReference>
<gene>
    <name evidence="3" type="ORF">BMF94_4764</name>
</gene>
<dbReference type="OrthoDB" id="102559at2759"/>
<evidence type="ECO:0000259" key="2">
    <source>
        <dbReference type="PROSITE" id="PS50206"/>
    </source>
</evidence>
<dbReference type="EMBL" id="PJQD01000055">
    <property type="protein sequence ID" value="POY72256.1"/>
    <property type="molecule type" value="Genomic_DNA"/>
</dbReference>
<reference evidence="3 4" key="1">
    <citation type="journal article" date="2018" name="Front. Microbiol.">
        <title>Prospects for Fungal Bioremediation of Acidic Radioactive Waste Sites: Characterization and Genome Sequence of Rhodotorula taiwanensis MD1149.</title>
        <authorList>
            <person name="Tkavc R."/>
            <person name="Matrosova V.Y."/>
            <person name="Grichenko O.E."/>
            <person name="Gostincar C."/>
            <person name="Volpe R.P."/>
            <person name="Klimenkova P."/>
            <person name="Gaidamakova E.K."/>
            <person name="Zhou C.E."/>
            <person name="Stewart B.J."/>
            <person name="Lyman M.G."/>
            <person name="Malfatti S.A."/>
            <person name="Rubinfeld B."/>
            <person name="Courtot M."/>
            <person name="Singh J."/>
            <person name="Dalgard C.L."/>
            <person name="Hamilton T."/>
            <person name="Frey K.G."/>
            <person name="Gunde-Cimerman N."/>
            <person name="Dugan L."/>
            <person name="Daly M.J."/>
        </authorList>
    </citation>
    <scope>NUCLEOTIDE SEQUENCE [LARGE SCALE GENOMIC DNA]</scope>
    <source>
        <strain evidence="3 4">MD1149</strain>
    </source>
</reference>
<dbReference type="PROSITE" id="PS50206">
    <property type="entry name" value="RHODANESE_3"/>
    <property type="match status" value="1"/>
</dbReference>
<name>A0A2S5B677_9BASI</name>
<feature type="region of interest" description="Disordered" evidence="1">
    <location>
        <begin position="89"/>
        <end position="122"/>
    </location>
</feature>
<dbReference type="Gene3D" id="3.40.250.10">
    <property type="entry name" value="Rhodanese-like domain"/>
    <property type="match status" value="1"/>
</dbReference>
<dbReference type="Proteomes" id="UP000237144">
    <property type="component" value="Unassembled WGS sequence"/>
</dbReference>